<sequence length="176" mass="20423">MLAYRDATKTPLVIAMDKTTPKRFRRAALLRTCKSVYSEARRYLYEPQTLALLQFQWQRDQRSKRMDARLLGRMRHVQNISVNFSEVPWRGAITREAAICTKVIVGCLQPNLQITVLDLTFRAQQGVLEEEWLNSMLEIAAHWFRAARGPTIMQLEIYFVRSLHDRAKLKLGGEGT</sequence>
<evidence type="ECO:0000313" key="1">
    <source>
        <dbReference type="EMBL" id="KAK3671679.1"/>
    </source>
</evidence>
<proteinExistence type="predicted"/>
<gene>
    <name evidence="1" type="ORF">LTR78_008412</name>
</gene>
<keyword evidence="2" id="KW-1185">Reference proteome</keyword>
<name>A0AAE0TQ52_9PEZI</name>
<dbReference type="AlphaFoldDB" id="A0AAE0TQ52"/>
<protein>
    <submittedName>
        <fullName evidence="1">Uncharacterized protein</fullName>
    </submittedName>
</protein>
<comment type="caution">
    <text evidence="1">The sequence shown here is derived from an EMBL/GenBank/DDBJ whole genome shotgun (WGS) entry which is preliminary data.</text>
</comment>
<reference evidence="1" key="1">
    <citation type="submission" date="2023-07" db="EMBL/GenBank/DDBJ databases">
        <title>Black Yeasts Isolated from many extreme environments.</title>
        <authorList>
            <person name="Coleine C."/>
            <person name="Stajich J.E."/>
            <person name="Selbmann L."/>
        </authorList>
    </citation>
    <scope>NUCLEOTIDE SEQUENCE</scope>
    <source>
        <strain evidence="1">CCFEE 5485</strain>
    </source>
</reference>
<dbReference type="Proteomes" id="UP001274830">
    <property type="component" value="Unassembled WGS sequence"/>
</dbReference>
<organism evidence="1 2">
    <name type="scientific">Recurvomyces mirabilis</name>
    <dbReference type="NCBI Taxonomy" id="574656"/>
    <lineage>
        <taxon>Eukaryota</taxon>
        <taxon>Fungi</taxon>
        <taxon>Dikarya</taxon>
        <taxon>Ascomycota</taxon>
        <taxon>Pezizomycotina</taxon>
        <taxon>Dothideomycetes</taxon>
        <taxon>Dothideomycetidae</taxon>
        <taxon>Mycosphaerellales</taxon>
        <taxon>Teratosphaeriaceae</taxon>
        <taxon>Recurvomyces</taxon>
    </lineage>
</organism>
<dbReference type="EMBL" id="JAUTXT010000040">
    <property type="protein sequence ID" value="KAK3671679.1"/>
    <property type="molecule type" value="Genomic_DNA"/>
</dbReference>
<accession>A0AAE0TQ52</accession>
<evidence type="ECO:0000313" key="2">
    <source>
        <dbReference type="Proteomes" id="UP001274830"/>
    </source>
</evidence>